<dbReference type="EC" id="2.7.11.1" evidence="10"/>
<evidence type="ECO:0000256" key="9">
    <source>
        <dbReference type="ARBA" id="ARBA00048679"/>
    </source>
</evidence>
<comment type="catalytic activity">
    <reaction evidence="8 10">
        <text>L-threonyl-[protein] + ATP = O-phospho-L-threonyl-[protein] + ADP + H(+)</text>
        <dbReference type="Rhea" id="RHEA:46608"/>
        <dbReference type="Rhea" id="RHEA-COMP:11060"/>
        <dbReference type="Rhea" id="RHEA-COMP:11605"/>
        <dbReference type="ChEBI" id="CHEBI:15378"/>
        <dbReference type="ChEBI" id="CHEBI:30013"/>
        <dbReference type="ChEBI" id="CHEBI:30616"/>
        <dbReference type="ChEBI" id="CHEBI:61977"/>
        <dbReference type="ChEBI" id="CHEBI:456216"/>
        <dbReference type="EC" id="2.7.11.1"/>
    </reaction>
</comment>
<dbReference type="Pfam" id="PF00069">
    <property type="entry name" value="Pkinase"/>
    <property type="match status" value="1"/>
</dbReference>
<keyword evidence="6 10" id="KW-0418">Kinase</keyword>
<accession>A0ABQ7TID8</accession>
<dbReference type="InterPro" id="IPR051138">
    <property type="entry name" value="PIM_Ser/Thr_kinase"/>
</dbReference>
<evidence type="ECO:0000259" key="12">
    <source>
        <dbReference type="PROSITE" id="PS50011"/>
    </source>
</evidence>
<dbReference type="Gene3D" id="1.10.510.10">
    <property type="entry name" value="Transferase(Phosphotransferase) domain 1"/>
    <property type="match status" value="1"/>
</dbReference>
<dbReference type="SUPFAM" id="SSF56112">
    <property type="entry name" value="Protein kinase-like (PK-like)"/>
    <property type="match status" value="1"/>
</dbReference>
<feature type="binding site" evidence="11">
    <location>
        <position position="115"/>
    </location>
    <ligand>
        <name>ATP</name>
        <dbReference type="ChEBI" id="CHEBI:30616"/>
    </ligand>
</feature>
<feature type="domain" description="Protein kinase" evidence="12">
    <location>
        <begin position="86"/>
        <end position="340"/>
    </location>
</feature>
<dbReference type="InterPro" id="IPR000719">
    <property type="entry name" value="Prot_kinase_dom"/>
</dbReference>
<dbReference type="InterPro" id="IPR017441">
    <property type="entry name" value="Protein_kinase_ATP_BS"/>
</dbReference>
<dbReference type="PANTHER" id="PTHR22984:SF10">
    <property type="entry name" value="SERINE_THREONINE-PROTEIN KINASE PIM-2"/>
    <property type="match status" value="1"/>
</dbReference>
<evidence type="ECO:0000313" key="14">
    <source>
        <dbReference type="Proteomes" id="UP000826234"/>
    </source>
</evidence>
<evidence type="ECO:0000256" key="5">
    <source>
        <dbReference type="ARBA" id="ARBA00022741"/>
    </source>
</evidence>
<evidence type="ECO:0000256" key="3">
    <source>
        <dbReference type="ARBA" id="ARBA00022553"/>
    </source>
</evidence>
<evidence type="ECO:0000256" key="10">
    <source>
        <dbReference type="PIRNR" id="PIRNR037993"/>
    </source>
</evidence>
<comment type="catalytic activity">
    <reaction evidence="9 10">
        <text>L-seryl-[protein] + ATP = O-phospho-L-seryl-[protein] + ADP + H(+)</text>
        <dbReference type="Rhea" id="RHEA:17989"/>
        <dbReference type="Rhea" id="RHEA-COMP:9863"/>
        <dbReference type="Rhea" id="RHEA-COMP:11604"/>
        <dbReference type="ChEBI" id="CHEBI:15378"/>
        <dbReference type="ChEBI" id="CHEBI:29999"/>
        <dbReference type="ChEBI" id="CHEBI:30616"/>
        <dbReference type="ChEBI" id="CHEBI:83421"/>
        <dbReference type="ChEBI" id="CHEBI:456216"/>
        <dbReference type="EC" id="2.7.11.1"/>
    </reaction>
</comment>
<evidence type="ECO:0000313" key="13">
    <source>
        <dbReference type="EMBL" id="KAH0628883.1"/>
    </source>
</evidence>
<gene>
    <name evidence="13" type="ORF">JD844_010495</name>
</gene>
<dbReference type="PROSITE" id="PS00107">
    <property type="entry name" value="PROTEIN_KINASE_ATP"/>
    <property type="match status" value="1"/>
</dbReference>
<comment type="caution">
    <text evidence="13">The sequence shown here is derived from an EMBL/GenBank/DDBJ whole genome shotgun (WGS) entry which is preliminary data.</text>
</comment>
<dbReference type="Proteomes" id="UP000826234">
    <property type="component" value="Unassembled WGS sequence"/>
</dbReference>
<name>A0ABQ7TID8_PHRPL</name>
<dbReference type="InterPro" id="IPR008271">
    <property type="entry name" value="Ser/Thr_kinase_AS"/>
</dbReference>
<comment type="function">
    <text evidence="10">Proto-oncogene with serine/threonine kinase activity involved in cell survival and cell proliferation.</text>
</comment>
<keyword evidence="14" id="KW-1185">Reference proteome</keyword>
<dbReference type="Gene3D" id="3.30.200.20">
    <property type="entry name" value="Phosphorylase Kinase, domain 1"/>
    <property type="match status" value="1"/>
</dbReference>
<comment type="similarity">
    <text evidence="1 10">Belongs to the protein kinase superfamily. CAMK Ser/Thr protein kinase family. PIM subfamily.</text>
</comment>
<dbReference type="PROSITE" id="PS00108">
    <property type="entry name" value="PROTEIN_KINASE_ST"/>
    <property type="match status" value="1"/>
</dbReference>
<protein>
    <recommendedName>
        <fullName evidence="10">Serine/threonine-protein kinase</fullName>
        <ecNumber evidence="10">2.7.11.1</ecNumber>
    </recommendedName>
</protein>
<dbReference type="InterPro" id="IPR017348">
    <property type="entry name" value="PIM1/2/3"/>
</dbReference>
<evidence type="ECO:0000256" key="8">
    <source>
        <dbReference type="ARBA" id="ARBA00047899"/>
    </source>
</evidence>
<dbReference type="SMART" id="SM00220">
    <property type="entry name" value="S_TKc"/>
    <property type="match status" value="1"/>
</dbReference>
<reference evidence="13 14" key="1">
    <citation type="journal article" date="2022" name="Gigascience">
        <title>A chromosome-level genome assembly and annotation of the desert horned lizard, Phrynosoma platyrhinos, provides insight into chromosomal rearrangements among reptiles.</title>
        <authorList>
            <person name="Koochekian N."/>
            <person name="Ascanio A."/>
            <person name="Farleigh K."/>
            <person name="Card D.C."/>
            <person name="Schield D.R."/>
            <person name="Castoe T.A."/>
            <person name="Jezkova T."/>
        </authorList>
    </citation>
    <scope>NUCLEOTIDE SEQUENCE [LARGE SCALE GENOMIC DNA]</scope>
    <source>
        <strain evidence="13">NK-2021</strain>
    </source>
</reference>
<evidence type="ECO:0000256" key="4">
    <source>
        <dbReference type="ARBA" id="ARBA00022679"/>
    </source>
</evidence>
<keyword evidence="3" id="KW-0597">Phosphoprotein</keyword>
<dbReference type="InterPro" id="IPR011009">
    <property type="entry name" value="Kinase-like_dom_sf"/>
</dbReference>
<dbReference type="PROSITE" id="PS50011">
    <property type="entry name" value="PROTEIN_KINASE_DOM"/>
    <property type="match status" value="1"/>
</dbReference>
<evidence type="ECO:0000256" key="6">
    <source>
        <dbReference type="ARBA" id="ARBA00022777"/>
    </source>
</evidence>
<proteinExistence type="inferred from homology"/>
<evidence type="ECO:0000256" key="1">
    <source>
        <dbReference type="ARBA" id="ARBA00005505"/>
    </source>
</evidence>
<dbReference type="PIRSF" id="PIRSF037993">
    <property type="entry name" value="STPK_Pim-1"/>
    <property type="match status" value="1"/>
</dbReference>
<evidence type="ECO:0000256" key="7">
    <source>
        <dbReference type="ARBA" id="ARBA00022840"/>
    </source>
</evidence>
<organism evidence="13 14">
    <name type="scientific">Phrynosoma platyrhinos</name>
    <name type="common">Desert horned lizard</name>
    <dbReference type="NCBI Taxonomy" id="52577"/>
    <lineage>
        <taxon>Eukaryota</taxon>
        <taxon>Metazoa</taxon>
        <taxon>Chordata</taxon>
        <taxon>Craniata</taxon>
        <taxon>Vertebrata</taxon>
        <taxon>Euteleostomi</taxon>
        <taxon>Lepidosauria</taxon>
        <taxon>Squamata</taxon>
        <taxon>Bifurcata</taxon>
        <taxon>Unidentata</taxon>
        <taxon>Episquamata</taxon>
        <taxon>Toxicofera</taxon>
        <taxon>Iguania</taxon>
        <taxon>Phrynosomatidae</taxon>
        <taxon>Phrynosomatinae</taxon>
        <taxon>Phrynosoma</taxon>
    </lineage>
</organism>
<sequence>MRKRHGKESSTSLRWSRCQASQTGSFGTESLAGADGTCQRLNRKGMLQAPKLVPIYLIEIQPISNVVLVTVSLVLGKDKESFEALYKRGNLLGKGGFGTVYAGHRIADGLQVAIKHVAREKVAELAKLPNGIVAPLEVALMKLVCSGAGHRGVIRLLDWYEAPEGFFLVLERPEHCQDLFDYVTEQGPLPEKVCRQFFRQVVEAVCHCHAQGVVHRDIKDENILVDLRTGNIKLIDFGSGAFLRDSVYTDFDGTRVYSPPEWVESQQYHAVPATVWSLGILLYDMVCGDIPFERDEEIVAGTVEFRTPVSAGCQDLIRWCLALEPSTRPTLEEVLLHSWLKLDPLLQTEELKTPTSLRTTICSRSNRES</sequence>
<dbReference type="EMBL" id="JAIPUX010000439">
    <property type="protein sequence ID" value="KAH0628883.1"/>
    <property type="molecule type" value="Genomic_DNA"/>
</dbReference>
<keyword evidence="7 10" id="KW-0067">ATP-binding</keyword>
<evidence type="ECO:0000256" key="2">
    <source>
        <dbReference type="ARBA" id="ARBA00022527"/>
    </source>
</evidence>
<keyword evidence="4 10" id="KW-0808">Transferase</keyword>
<keyword evidence="5 10" id="KW-0547">Nucleotide-binding</keyword>
<evidence type="ECO:0000256" key="11">
    <source>
        <dbReference type="PROSITE-ProRule" id="PRU10141"/>
    </source>
</evidence>
<dbReference type="PANTHER" id="PTHR22984">
    <property type="entry name" value="SERINE/THREONINE-PROTEIN KINASE PIM"/>
    <property type="match status" value="1"/>
</dbReference>
<keyword evidence="2 10" id="KW-0723">Serine/threonine-protein kinase</keyword>